<dbReference type="OrthoDB" id="9812611at2"/>
<evidence type="ECO:0000313" key="2">
    <source>
        <dbReference type="EMBL" id="OPA77491.1"/>
    </source>
</evidence>
<gene>
    <name evidence="2" type="ORF">BVG16_13635</name>
</gene>
<evidence type="ECO:0000313" key="3">
    <source>
        <dbReference type="Proteomes" id="UP000190188"/>
    </source>
</evidence>
<dbReference type="AlphaFoldDB" id="A0A1T2XC70"/>
<dbReference type="Pfam" id="PF10552">
    <property type="entry name" value="ORF6C"/>
    <property type="match status" value="1"/>
</dbReference>
<evidence type="ECO:0000259" key="1">
    <source>
        <dbReference type="Pfam" id="PF10552"/>
    </source>
</evidence>
<reference evidence="2 3" key="1">
    <citation type="submission" date="2017-01" db="EMBL/GenBank/DDBJ databases">
        <title>Genome analysis of Paenibacillus selenitrireducens ES3-24.</title>
        <authorList>
            <person name="Xu D."/>
            <person name="Yao R."/>
            <person name="Zheng S."/>
        </authorList>
    </citation>
    <scope>NUCLEOTIDE SEQUENCE [LARGE SCALE GENOMIC DNA]</scope>
    <source>
        <strain evidence="2 3">ES3-24</strain>
    </source>
</reference>
<name>A0A1T2XC70_9BACL</name>
<dbReference type="RefSeq" id="WP_078499232.1">
    <property type="nucleotide sequence ID" value="NZ_MSZX01000005.1"/>
</dbReference>
<dbReference type="InterPro" id="IPR018878">
    <property type="entry name" value="ORF6C_dom"/>
</dbReference>
<keyword evidence="3" id="KW-1185">Reference proteome</keyword>
<sequence length="136" mass="15616">MSTALQVPEWNQEEQIERLIAISTNFAHGAGKQDKRIGSLEQRMNSVESKMTCDSRHQNNINDFAKRSISKVLGSAAHPDYRKTISALWADYRRIFGINSYRDTLVADYDRAIDWIRLWRPVTKREGECNGSNAID</sequence>
<dbReference type="EMBL" id="MSZX01000005">
    <property type="protein sequence ID" value="OPA77491.1"/>
    <property type="molecule type" value="Genomic_DNA"/>
</dbReference>
<accession>A0A1T2XC70</accession>
<protein>
    <recommendedName>
        <fullName evidence="1">ORF6C domain-containing protein</fullName>
    </recommendedName>
</protein>
<dbReference type="STRING" id="1324314.BVG16_13635"/>
<proteinExistence type="predicted"/>
<feature type="domain" description="ORF6C" evidence="1">
    <location>
        <begin position="32"/>
        <end position="124"/>
    </location>
</feature>
<dbReference type="Proteomes" id="UP000190188">
    <property type="component" value="Unassembled WGS sequence"/>
</dbReference>
<organism evidence="2 3">
    <name type="scientific">Paenibacillus selenitireducens</name>
    <dbReference type="NCBI Taxonomy" id="1324314"/>
    <lineage>
        <taxon>Bacteria</taxon>
        <taxon>Bacillati</taxon>
        <taxon>Bacillota</taxon>
        <taxon>Bacilli</taxon>
        <taxon>Bacillales</taxon>
        <taxon>Paenibacillaceae</taxon>
        <taxon>Paenibacillus</taxon>
    </lineage>
</organism>
<comment type="caution">
    <text evidence="2">The sequence shown here is derived from an EMBL/GenBank/DDBJ whole genome shotgun (WGS) entry which is preliminary data.</text>
</comment>